<comment type="caution">
    <text evidence="1">The sequence shown here is derived from an EMBL/GenBank/DDBJ whole genome shotgun (WGS) entry which is preliminary data.</text>
</comment>
<reference evidence="1" key="1">
    <citation type="submission" date="2020-06" db="EMBL/GenBank/DDBJ databases">
        <authorList>
            <person name="Li T."/>
            <person name="Hu X."/>
            <person name="Zhang T."/>
            <person name="Song X."/>
            <person name="Zhang H."/>
            <person name="Dai N."/>
            <person name="Sheng W."/>
            <person name="Hou X."/>
            <person name="Wei L."/>
        </authorList>
    </citation>
    <scope>NUCLEOTIDE SEQUENCE</scope>
    <source>
        <strain evidence="1">G01</strain>
        <tissue evidence="1">Leaf</tissue>
    </source>
</reference>
<dbReference type="InterPro" id="IPR037239">
    <property type="entry name" value="OSBP_sf"/>
</dbReference>
<proteinExistence type="predicted"/>
<reference evidence="1" key="2">
    <citation type="journal article" date="2024" name="Plant">
        <title>Genomic evolution and insights into agronomic trait innovations of Sesamum species.</title>
        <authorList>
            <person name="Miao H."/>
            <person name="Wang L."/>
            <person name="Qu L."/>
            <person name="Liu H."/>
            <person name="Sun Y."/>
            <person name="Le M."/>
            <person name="Wang Q."/>
            <person name="Wei S."/>
            <person name="Zheng Y."/>
            <person name="Lin W."/>
            <person name="Duan Y."/>
            <person name="Cao H."/>
            <person name="Xiong S."/>
            <person name="Wang X."/>
            <person name="Wei L."/>
            <person name="Li C."/>
            <person name="Ma Q."/>
            <person name="Ju M."/>
            <person name="Zhao R."/>
            <person name="Li G."/>
            <person name="Mu C."/>
            <person name="Tian Q."/>
            <person name="Mei H."/>
            <person name="Zhang T."/>
            <person name="Gao T."/>
            <person name="Zhang H."/>
        </authorList>
    </citation>
    <scope>NUCLEOTIDE SEQUENCE</scope>
    <source>
        <strain evidence="1">G01</strain>
    </source>
</reference>
<evidence type="ECO:0000313" key="1">
    <source>
        <dbReference type="EMBL" id="KAL0327317.1"/>
    </source>
</evidence>
<accession>A0AAW2M7A0</accession>
<gene>
    <name evidence="1" type="ORF">Sangu_1809700</name>
</gene>
<dbReference type="SUPFAM" id="SSF144000">
    <property type="entry name" value="Oxysterol-binding protein-like"/>
    <property type="match status" value="1"/>
</dbReference>
<organism evidence="1">
    <name type="scientific">Sesamum angustifolium</name>
    <dbReference type="NCBI Taxonomy" id="2727405"/>
    <lineage>
        <taxon>Eukaryota</taxon>
        <taxon>Viridiplantae</taxon>
        <taxon>Streptophyta</taxon>
        <taxon>Embryophyta</taxon>
        <taxon>Tracheophyta</taxon>
        <taxon>Spermatophyta</taxon>
        <taxon>Magnoliopsida</taxon>
        <taxon>eudicotyledons</taxon>
        <taxon>Gunneridae</taxon>
        <taxon>Pentapetalae</taxon>
        <taxon>asterids</taxon>
        <taxon>lamiids</taxon>
        <taxon>Lamiales</taxon>
        <taxon>Pedaliaceae</taxon>
        <taxon>Sesamum</taxon>
    </lineage>
</organism>
<protein>
    <submittedName>
        <fullName evidence="1">Oxysterol-binding protein-related protein 1D</fullName>
    </submittedName>
</protein>
<name>A0AAW2M7A0_9LAMI</name>
<sequence length="73" mass="8924">MIDKCLCFLLNNCLVYARKLQDRGWKPRWFQKDEDGCYHYMGGYWEAREKQNWDEIPDIFRQHCDFPVCAAEE</sequence>
<dbReference type="EMBL" id="JACGWK010000011">
    <property type="protein sequence ID" value="KAL0327317.1"/>
    <property type="molecule type" value="Genomic_DNA"/>
</dbReference>
<dbReference type="AlphaFoldDB" id="A0AAW2M7A0"/>